<evidence type="ECO:0000256" key="1">
    <source>
        <dbReference type="SAM" id="MobiDB-lite"/>
    </source>
</evidence>
<protein>
    <submittedName>
        <fullName evidence="3">Uncharacterized protein</fullName>
    </submittedName>
</protein>
<gene>
    <name evidence="3" type="ORF">AB8O55_04115</name>
</gene>
<feature type="compositionally biased region" description="Pro residues" evidence="1">
    <location>
        <begin position="12"/>
        <end position="22"/>
    </location>
</feature>
<comment type="caution">
    <text evidence="3">The sequence shown here is derived from an EMBL/GenBank/DDBJ whole genome shotgun (WGS) entry which is preliminary data.</text>
</comment>
<sequence>MAEPRPAAEGPPAEPVPPPERPAPGAVRHRRAVAHLLALLGVVALPGLALWAGGVTGARLGLGMGWIAVAALIWTADLRAPRRWPGWALLAAVAAAIAAAHPVALPGLVLGPVVTGLAARRLTRPLGPDLAERDHEVPVPLRSAGTLLIGRDRAVLTRRRGHLRQALPLAELRLAQPGRLAEPERWPLPGGAVLDLPAGPAVRLVAAGQQWVLPVDEPGLVADVVRRRHTAAWPLRTGPTDAAGWRRLHAWAVRHGTFTWHGRTARALPGWRLWAGAFLALVGSLLLVSAVERPVHASVWVVAVVAPLLGAALAVDWWRVRRRLDSADRHPLPPDAAPWGEQRPDRAPVPSWRPWALRTAR</sequence>
<feature type="compositionally biased region" description="Low complexity" evidence="1">
    <location>
        <begin position="1"/>
        <end position="11"/>
    </location>
</feature>
<evidence type="ECO:0000313" key="3">
    <source>
        <dbReference type="EMBL" id="MEY8038570.1"/>
    </source>
</evidence>
<feature type="transmembrane region" description="Helical" evidence="2">
    <location>
        <begin position="273"/>
        <end position="291"/>
    </location>
</feature>
<evidence type="ECO:0000256" key="2">
    <source>
        <dbReference type="SAM" id="Phobius"/>
    </source>
</evidence>
<feature type="region of interest" description="Disordered" evidence="1">
    <location>
        <begin position="1"/>
        <end position="25"/>
    </location>
</feature>
<proteinExistence type="predicted"/>
<dbReference type="Proteomes" id="UP001564626">
    <property type="component" value="Unassembled WGS sequence"/>
</dbReference>
<dbReference type="EMBL" id="JBGEHV010000004">
    <property type="protein sequence ID" value="MEY8038570.1"/>
    <property type="molecule type" value="Genomic_DNA"/>
</dbReference>
<feature type="region of interest" description="Disordered" evidence="1">
    <location>
        <begin position="331"/>
        <end position="361"/>
    </location>
</feature>
<keyword evidence="4" id="KW-1185">Reference proteome</keyword>
<keyword evidence="2" id="KW-1133">Transmembrane helix</keyword>
<organism evidence="3 4">
    <name type="scientific">Saccharopolyspora cebuensis</name>
    <dbReference type="NCBI Taxonomy" id="418759"/>
    <lineage>
        <taxon>Bacteria</taxon>
        <taxon>Bacillati</taxon>
        <taxon>Actinomycetota</taxon>
        <taxon>Actinomycetes</taxon>
        <taxon>Pseudonocardiales</taxon>
        <taxon>Pseudonocardiaceae</taxon>
        <taxon>Saccharopolyspora</taxon>
    </lineage>
</organism>
<keyword evidence="2" id="KW-0812">Transmembrane</keyword>
<evidence type="ECO:0000313" key="4">
    <source>
        <dbReference type="Proteomes" id="UP001564626"/>
    </source>
</evidence>
<feature type="transmembrane region" description="Helical" evidence="2">
    <location>
        <begin position="297"/>
        <end position="318"/>
    </location>
</feature>
<feature type="transmembrane region" description="Helical" evidence="2">
    <location>
        <begin position="32"/>
        <end position="51"/>
    </location>
</feature>
<feature type="transmembrane region" description="Helical" evidence="2">
    <location>
        <begin position="88"/>
        <end position="114"/>
    </location>
</feature>
<keyword evidence="2" id="KW-0472">Membrane</keyword>
<feature type="transmembrane region" description="Helical" evidence="2">
    <location>
        <begin position="58"/>
        <end position="76"/>
    </location>
</feature>
<reference evidence="3 4" key="1">
    <citation type="submission" date="2024-08" db="EMBL/GenBank/DDBJ databases">
        <title>Genome mining of Saccharopolyspora cebuensis PGLac3 from Nigerian medicinal plant.</title>
        <authorList>
            <person name="Ezeobiora C.E."/>
            <person name="Igbokwe N.H."/>
            <person name="Amin D.H."/>
            <person name="Mendie U.E."/>
        </authorList>
    </citation>
    <scope>NUCLEOTIDE SEQUENCE [LARGE SCALE GENOMIC DNA]</scope>
    <source>
        <strain evidence="3 4">PGLac3</strain>
    </source>
</reference>
<dbReference type="RefSeq" id="WP_369774578.1">
    <property type="nucleotide sequence ID" value="NZ_JBGEHV010000004.1"/>
</dbReference>
<name>A0ABV4CBT9_9PSEU</name>
<accession>A0ABV4CBT9</accession>